<organism evidence="11 12">
    <name type="scientific">Corynebacterium crudilactis</name>
    <dbReference type="NCBI Taxonomy" id="1652495"/>
    <lineage>
        <taxon>Bacteria</taxon>
        <taxon>Bacillati</taxon>
        <taxon>Actinomycetota</taxon>
        <taxon>Actinomycetes</taxon>
        <taxon>Mycobacteriales</taxon>
        <taxon>Corynebacteriaceae</taxon>
        <taxon>Corynebacterium</taxon>
    </lineage>
</organism>
<dbReference type="Gene3D" id="2.40.50.140">
    <property type="entry name" value="Nucleic acid-binding proteins"/>
    <property type="match status" value="1"/>
</dbReference>
<evidence type="ECO:0000256" key="5">
    <source>
        <dbReference type="ARBA" id="ARBA00022840"/>
    </source>
</evidence>
<dbReference type="KEGG" id="ccjz:ccrud_14220"/>
<evidence type="ECO:0000256" key="3">
    <source>
        <dbReference type="ARBA" id="ARBA00022801"/>
    </source>
</evidence>
<dbReference type="SUPFAM" id="SSF52540">
    <property type="entry name" value="P-loop containing nucleoside triphosphate hydrolases"/>
    <property type="match status" value="2"/>
</dbReference>
<dbReference type="InterPro" id="IPR033454">
    <property type="entry name" value="RecG_wedge"/>
</dbReference>
<evidence type="ECO:0000256" key="4">
    <source>
        <dbReference type="ARBA" id="ARBA00022806"/>
    </source>
</evidence>
<evidence type="ECO:0000259" key="9">
    <source>
        <dbReference type="PROSITE" id="PS51192"/>
    </source>
</evidence>
<keyword evidence="11" id="KW-0614">Plasmid</keyword>
<evidence type="ECO:0000256" key="7">
    <source>
        <dbReference type="ARBA" id="ARBA00023204"/>
    </source>
</evidence>
<dbReference type="InterPro" id="IPR047112">
    <property type="entry name" value="RecG/Mfd"/>
</dbReference>
<dbReference type="Proteomes" id="UP000076929">
    <property type="component" value="Plasmid pCRULAC1"/>
</dbReference>
<reference evidence="11 12" key="1">
    <citation type="submission" date="2016-05" db="EMBL/GenBank/DDBJ databases">
        <title>Complete genome sequence of Corynebacterium crudilactis, a new Corynebacterium species isolated from raw cow's milk.</title>
        <authorList>
            <person name="Christian R."/>
            <person name="Zimmermann J."/>
            <person name="Lipski A."/>
            <person name="Kalinowski J."/>
        </authorList>
    </citation>
    <scope>NUCLEOTIDE SEQUENCE [LARGE SCALE GENOMIC DNA]</scope>
    <source>
        <strain evidence="11 12">JZ16</strain>
        <plasmid evidence="11 12">pCRULAC1</plasmid>
    </source>
</reference>
<accession>A0A172QY06</accession>
<dbReference type="Pfam" id="PF00271">
    <property type="entry name" value="Helicase_C"/>
    <property type="match status" value="1"/>
</dbReference>
<evidence type="ECO:0000256" key="6">
    <source>
        <dbReference type="ARBA" id="ARBA00023125"/>
    </source>
</evidence>
<evidence type="ECO:0000256" key="2">
    <source>
        <dbReference type="ARBA" id="ARBA00022763"/>
    </source>
</evidence>
<feature type="domain" description="Helicase C-terminal" evidence="10">
    <location>
        <begin position="477"/>
        <end position="632"/>
    </location>
</feature>
<gene>
    <name evidence="11" type="ORF">ccrud_14220</name>
</gene>
<dbReference type="Pfam" id="PF17191">
    <property type="entry name" value="RecG_wedge"/>
    <property type="match status" value="1"/>
</dbReference>
<dbReference type="PANTHER" id="PTHR47964:SF1">
    <property type="entry name" value="ATP-DEPENDENT DNA HELICASE HOMOLOG RECG, CHLOROPLASTIC"/>
    <property type="match status" value="1"/>
</dbReference>
<dbReference type="GO" id="GO:0016787">
    <property type="term" value="F:hydrolase activity"/>
    <property type="evidence" value="ECO:0007669"/>
    <property type="project" value="UniProtKB-KW"/>
</dbReference>
<keyword evidence="3" id="KW-0378">Hydrolase</keyword>
<dbReference type="Pfam" id="PF19833">
    <property type="entry name" value="RecG_dom3_C"/>
    <property type="match status" value="1"/>
</dbReference>
<dbReference type="InterPro" id="IPR001650">
    <property type="entry name" value="Helicase_C-like"/>
</dbReference>
<sequence length="699" mass="75678">MFDYALDSLRGVPLTDLDGVGESNRENLDKANICSVWDLLMKIPLRYLDRSELTPMSILQSGQKSVTFIGEVISKRVNYAKTPYARFTISDGVTHVSCMFFRATWMGHRFKQGDNVLVHGDVTDFNGFLSMSSPIMESLSDTNVPLLAIYPQSPTHQVTTWLLRKAALDALRRIPRLDDPIPTEMLERRKVMGRLEALQAIHVPESAAQATRGRERIVYDEFLRLQLALGVIAHAKKKESGIQHRSTGTLVDAWRRTLPYALTGAQDRAIADIRADLHSEAPMNRLLQGDVGAGKTAVLIATALMSVEGGHQAVIIAPSEILARQHFEEISEALTPMGIQVDLLVSKALPRPRKDVLRDLADGTCKLAVGTHSLLQDTVDYHQLGVVVIDEQHRFGVDQRAVLSTKGAGGKTPDTLQATATPIPRTSAITVFGDMDVSILDEKPPGRSPIVTQWIPEASPDDDDAECWQAIRGEVARGRQAFVVCPLVQNSAGQASETKMAASAESTAEELRDGALQGLRIGVVHGKLKPADRSAVMTAFVSGDLDVLVATTVIEVGVSVPNATVMVVLDACKFGLAQLHQLRGRVGRGKFAGQCWLGGEAVGDGQARMEAMCGTDDGFKLSALDLEIRGPGSLISTAQAGKESGLVVADLIQDEAIHMAAREDAQALLARDPSLARHAKLRVEVQLALGDQADYLLKS</sequence>
<dbReference type="Pfam" id="PF00270">
    <property type="entry name" value="DEAD"/>
    <property type="match status" value="1"/>
</dbReference>
<dbReference type="GO" id="GO:0005524">
    <property type="term" value="F:ATP binding"/>
    <property type="evidence" value="ECO:0007669"/>
    <property type="project" value="UniProtKB-KW"/>
</dbReference>
<keyword evidence="2" id="KW-0227">DNA damage</keyword>
<dbReference type="SMART" id="SM00490">
    <property type="entry name" value="HELICc"/>
    <property type="match status" value="1"/>
</dbReference>
<keyword evidence="12" id="KW-1185">Reference proteome</keyword>
<dbReference type="AlphaFoldDB" id="A0A172QY06"/>
<dbReference type="GO" id="GO:0003678">
    <property type="term" value="F:DNA helicase activity"/>
    <property type="evidence" value="ECO:0007669"/>
    <property type="project" value="TreeGrafter"/>
</dbReference>
<dbReference type="InterPro" id="IPR012340">
    <property type="entry name" value="NA-bd_OB-fold"/>
</dbReference>
<dbReference type="InterPro" id="IPR014001">
    <property type="entry name" value="Helicase_ATP-bd"/>
</dbReference>
<dbReference type="GO" id="GO:0006281">
    <property type="term" value="P:DNA repair"/>
    <property type="evidence" value="ECO:0007669"/>
    <property type="project" value="UniProtKB-KW"/>
</dbReference>
<dbReference type="PROSITE" id="PS51194">
    <property type="entry name" value="HELICASE_CTER"/>
    <property type="match status" value="1"/>
</dbReference>
<evidence type="ECO:0000256" key="1">
    <source>
        <dbReference type="ARBA" id="ARBA00022741"/>
    </source>
</evidence>
<keyword evidence="4" id="KW-0347">Helicase</keyword>
<feature type="domain" description="Helicase ATP-binding" evidence="9">
    <location>
        <begin position="276"/>
        <end position="440"/>
    </location>
</feature>
<protein>
    <recommendedName>
        <fullName evidence="8">Probable DNA 3'-5' helicase RecG</fullName>
    </recommendedName>
</protein>
<dbReference type="SMART" id="SM00487">
    <property type="entry name" value="DEXDc"/>
    <property type="match status" value="1"/>
</dbReference>
<name>A0A172QY06_9CORY</name>
<geneLocation type="plasmid" evidence="11 12">
    <name>pCRULAC1</name>
</geneLocation>
<keyword evidence="5" id="KW-0067">ATP-binding</keyword>
<dbReference type="PANTHER" id="PTHR47964">
    <property type="entry name" value="ATP-DEPENDENT DNA HELICASE HOMOLOG RECG, CHLOROPLASTIC"/>
    <property type="match status" value="1"/>
</dbReference>
<dbReference type="InterPro" id="IPR027417">
    <property type="entry name" value="P-loop_NTPase"/>
</dbReference>
<dbReference type="InterPro" id="IPR011545">
    <property type="entry name" value="DEAD/DEAH_box_helicase_dom"/>
</dbReference>
<dbReference type="InterPro" id="IPR045562">
    <property type="entry name" value="RecG_dom3_C"/>
</dbReference>
<keyword evidence="6" id="KW-0238">DNA-binding</keyword>
<keyword evidence="1" id="KW-0547">Nucleotide-binding</keyword>
<dbReference type="SUPFAM" id="SSF50249">
    <property type="entry name" value="Nucleic acid-binding proteins"/>
    <property type="match status" value="1"/>
</dbReference>
<evidence type="ECO:0000259" key="10">
    <source>
        <dbReference type="PROSITE" id="PS51194"/>
    </source>
</evidence>
<evidence type="ECO:0000313" key="12">
    <source>
        <dbReference type="Proteomes" id="UP000076929"/>
    </source>
</evidence>
<dbReference type="EMBL" id="CP015623">
    <property type="protein sequence ID" value="ANE05574.1"/>
    <property type="molecule type" value="Genomic_DNA"/>
</dbReference>
<proteinExistence type="predicted"/>
<evidence type="ECO:0000313" key="11">
    <source>
        <dbReference type="EMBL" id="ANE05574.1"/>
    </source>
</evidence>
<dbReference type="PROSITE" id="PS51192">
    <property type="entry name" value="HELICASE_ATP_BIND_1"/>
    <property type="match status" value="1"/>
</dbReference>
<keyword evidence="7" id="KW-0234">DNA repair</keyword>
<dbReference type="GO" id="GO:0003677">
    <property type="term" value="F:DNA binding"/>
    <property type="evidence" value="ECO:0007669"/>
    <property type="project" value="UniProtKB-KW"/>
</dbReference>
<evidence type="ECO:0000256" key="8">
    <source>
        <dbReference type="ARBA" id="ARBA00049819"/>
    </source>
</evidence>
<dbReference type="CDD" id="cd04488">
    <property type="entry name" value="RecG_wedge_OBF"/>
    <property type="match status" value="1"/>
</dbReference>
<dbReference type="Gene3D" id="3.40.50.300">
    <property type="entry name" value="P-loop containing nucleotide triphosphate hydrolases"/>
    <property type="match status" value="2"/>
</dbReference>